<protein>
    <recommendedName>
        <fullName evidence="3">SWIM-type domain-containing protein</fullName>
    </recommendedName>
</protein>
<comment type="caution">
    <text evidence="1">The sequence shown here is derived from an EMBL/GenBank/DDBJ whole genome shotgun (WGS) entry which is preliminary data.</text>
</comment>
<dbReference type="InterPro" id="IPR031052">
    <property type="entry name" value="FHY3/FAR1"/>
</dbReference>
<reference evidence="1 2" key="1">
    <citation type="journal article" date="2020" name="Appl. Microbiol. Biotechnol.">
        <title>Targeted gene deletion in Brettanomyces bruxellensis with an expression-free CRISPR-Cas9 system.</title>
        <authorList>
            <person name="Varela C."/>
            <person name="Bartel C."/>
            <person name="Onetto C."/>
            <person name="Borneman A."/>
        </authorList>
    </citation>
    <scope>NUCLEOTIDE SEQUENCE [LARGE SCALE GENOMIC DNA]</scope>
    <source>
        <strain evidence="1 2">AWRI1613</strain>
    </source>
</reference>
<organism evidence="1 2">
    <name type="scientific">Dekkera bruxellensis</name>
    <name type="common">Brettanomyces custersii</name>
    <dbReference type="NCBI Taxonomy" id="5007"/>
    <lineage>
        <taxon>Eukaryota</taxon>
        <taxon>Fungi</taxon>
        <taxon>Dikarya</taxon>
        <taxon>Ascomycota</taxon>
        <taxon>Saccharomycotina</taxon>
        <taxon>Pichiomycetes</taxon>
        <taxon>Pichiales</taxon>
        <taxon>Pichiaceae</taxon>
        <taxon>Brettanomyces</taxon>
    </lineage>
</organism>
<evidence type="ECO:0000313" key="1">
    <source>
        <dbReference type="EMBL" id="KAF6008686.1"/>
    </source>
</evidence>
<evidence type="ECO:0008006" key="3">
    <source>
        <dbReference type="Google" id="ProtNLM"/>
    </source>
</evidence>
<proteinExistence type="predicted"/>
<dbReference type="GO" id="GO:0006355">
    <property type="term" value="P:regulation of DNA-templated transcription"/>
    <property type="evidence" value="ECO:0007669"/>
    <property type="project" value="InterPro"/>
</dbReference>
<gene>
    <name evidence="1" type="ORF">HII12_003913</name>
</gene>
<name>A0A8H6BB61_DEKBR</name>
<evidence type="ECO:0000313" key="2">
    <source>
        <dbReference type="Proteomes" id="UP000568158"/>
    </source>
</evidence>
<accession>A0A8H6BB61</accession>
<dbReference type="AlphaFoldDB" id="A0A8H6BB61"/>
<dbReference type="PANTHER" id="PTHR31669:SF306">
    <property type="entry name" value="PROTEIN FAR1-RELATED SEQUENCE"/>
    <property type="match status" value="1"/>
</dbReference>
<dbReference type="EMBL" id="JABCYN010000034">
    <property type="protein sequence ID" value="KAF6008686.1"/>
    <property type="molecule type" value="Genomic_DNA"/>
</dbReference>
<sequence length="777" mass="88083">MPVDSPKLPGEYSFAVKGYHFDHPIAPERKKRKHALTVGIQDTRLQKSIDDCFNNISEVTDSDVDKILSNDASKFVKNAENYYIISPWNDEATIVGLISTAKILFELQSGSITMTFRRFVSLAPFFMGWICKRTSFTKAPGNSSFSGHYMCKMHSAKSVCCEFKVTLRINFDARTVIIDVRTPHNHDYTRMITNFPASYLRTHIENSAAFLAGSAPTLLRSGVCNSLGPEICDALALKNINKKYFRNIALNDPVLQRKRNMFGGIGDWNEDIILIANKTGGLQMHYKVFNMAGSNAVLIANDNFFGEMVKEKRIVMMDATYGVCGYSDAKLISIAYRDKWGETRVGVTALARPKAESFEDMAAFLEAVFLLAKELYGLSEREAFSKLTYFLIDESAGEEKAVNTVFNRLGTRSRHVKVLYCQWHMTSSFARKLGNTSEAYKVMHEAVYSTSEDRFNALVNKTLSLLSNNVTKIKYIKGHLRNKEKWAVYFRAIPVLQQIRTTQRIESIHSRWKNPPSSGGFGVGNKLTPVALADRLASYFGYEISEAQVQIQKSNSHFFSSKGFDSLDELIPRLREKCRIEYNAALKYFQKEQNGLASPDDGIATSSQGDKCVILIKNGRYSCRVFKYWGLPCRHMFLGALKSSPSFLHSRAMVDRLKPLAMDTYEAEIPVEPYEPNEMHQSGERLVLLGGLREIAHTSHSNVLEFMESDGNLSSLQDYIDFSNYVTGLAKKFWASKAEREKENVAEIFQKFMDKAAFFKRKWTRHVHHITNPDNSN</sequence>
<dbReference type="Proteomes" id="UP000568158">
    <property type="component" value="Unassembled WGS sequence"/>
</dbReference>
<dbReference type="PANTHER" id="PTHR31669">
    <property type="entry name" value="PROTEIN FAR1-RELATED SEQUENCE 10-RELATED"/>
    <property type="match status" value="1"/>
</dbReference>